<dbReference type="EMBL" id="KZ293480">
    <property type="protein sequence ID" value="PBK60938.1"/>
    <property type="molecule type" value="Genomic_DNA"/>
</dbReference>
<reference evidence="2" key="1">
    <citation type="journal article" date="2017" name="Nat. Ecol. Evol.">
        <title>Genome expansion and lineage-specific genetic innovations in the forest pathogenic fungi Armillaria.</title>
        <authorList>
            <person name="Sipos G."/>
            <person name="Prasanna A.N."/>
            <person name="Walter M.C."/>
            <person name="O'Connor E."/>
            <person name="Balint B."/>
            <person name="Krizsan K."/>
            <person name="Kiss B."/>
            <person name="Hess J."/>
            <person name="Varga T."/>
            <person name="Slot J."/>
            <person name="Riley R."/>
            <person name="Boka B."/>
            <person name="Rigling D."/>
            <person name="Barry K."/>
            <person name="Lee J."/>
            <person name="Mihaltcheva S."/>
            <person name="LaButti K."/>
            <person name="Lipzen A."/>
            <person name="Waldron R."/>
            <person name="Moloney N.M."/>
            <person name="Sperisen C."/>
            <person name="Kredics L."/>
            <person name="Vagvoelgyi C."/>
            <person name="Patrignani A."/>
            <person name="Fitzpatrick D."/>
            <person name="Nagy I."/>
            <person name="Doyle S."/>
            <person name="Anderson J.B."/>
            <person name="Grigoriev I.V."/>
            <person name="Gueldener U."/>
            <person name="Muensterkoetter M."/>
            <person name="Nagy L.G."/>
        </authorList>
    </citation>
    <scope>NUCLEOTIDE SEQUENCE [LARGE SCALE GENOMIC DNA]</scope>
    <source>
        <strain evidence="2">28-4</strain>
    </source>
</reference>
<gene>
    <name evidence="1" type="ORF">ARMSODRAFT_1026028</name>
</gene>
<proteinExistence type="predicted"/>
<evidence type="ECO:0000313" key="1">
    <source>
        <dbReference type="EMBL" id="PBK60938.1"/>
    </source>
</evidence>
<accession>A0A2H3B4K9</accession>
<organism evidence="1 2">
    <name type="scientific">Armillaria solidipes</name>
    <dbReference type="NCBI Taxonomy" id="1076256"/>
    <lineage>
        <taxon>Eukaryota</taxon>
        <taxon>Fungi</taxon>
        <taxon>Dikarya</taxon>
        <taxon>Basidiomycota</taxon>
        <taxon>Agaricomycotina</taxon>
        <taxon>Agaricomycetes</taxon>
        <taxon>Agaricomycetidae</taxon>
        <taxon>Agaricales</taxon>
        <taxon>Marasmiineae</taxon>
        <taxon>Physalacriaceae</taxon>
        <taxon>Armillaria</taxon>
    </lineage>
</organism>
<evidence type="ECO:0000313" key="2">
    <source>
        <dbReference type="Proteomes" id="UP000218334"/>
    </source>
</evidence>
<protein>
    <submittedName>
        <fullName evidence="1">Uncharacterized protein</fullName>
    </submittedName>
</protein>
<name>A0A2H3B4K9_9AGAR</name>
<sequence>MLSTNSEVLSTIAASPVKVEVASEPTSTVPMPSQPGVVEEAAALSGHSSPASTPETLLMPITSDEESNSSDTQVIVTANLTPPSASQTTASHVVSPQEAAAIIVLVASPADDSQWVAGVKYTALPEGPLRALMSLQALKPKIAHKFILLSCYGNDSSHALLSIPSCYAS</sequence>
<keyword evidence="2" id="KW-1185">Reference proteome</keyword>
<dbReference type="AlphaFoldDB" id="A0A2H3B4K9"/>
<dbReference type="Proteomes" id="UP000218334">
    <property type="component" value="Unassembled WGS sequence"/>
</dbReference>